<name>A0A1U9LIV2_9PROT</name>
<dbReference type="EMBL" id="CP014688">
    <property type="protein sequence ID" value="AQT06351.1"/>
    <property type="molecule type" value="Genomic_DNA"/>
</dbReference>
<sequence>MADLKDNMENGEPDGVEGKVLDQDSIDNMFGGHLTTRRCQKKVAWNAWLRQVSLHIHACRCSIVFSIA</sequence>
<dbReference type="Proteomes" id="UP000189055">
    <property type="component" value="Plasmid pAC1084_1"/>
</dbReference>
<gene>
    <name evidence="2" type="ORF">A0U91_15145</name>
</gene>
<accession>A0A1U9LIV2</accession>
<keyword evidence="2" id="KW-0614">Plasmid</keyword>
<feature type="region of interest" description="Disordered" evidence="1">
    <location>
        <begin position="1"/>
        <end position="20"/>
    </location>
</feature>
<evidence type="ECO:0000313" key="3">
    <source>
        <dbReference type="Proteomes" id="UP000189055"/>
    </source>
</evidence>
<geneLocation type="plasmid" evidence="3">
    <name>pac1084_1</name>
</geneLocation>
<proteinExistence type="predicted"/>
<protein>
    <submittedName>
        <fullName evidence="2">Uncharacterized protein</fullName>
    </submittedName>
</protein>
<dbReference type="KEGG" id="aper:A0U91_15145"/>
<evidence type="ECO:0000313" key="2">
    <source>
        <dbReference type="EMBL" id="AQT06351.1"/>
    </source>
</evidence>
<organism evidence="2 3">
    <name type="scientific">Acetobacter persici</name>
    <dbReference type="NCBI Taxonomy" id="1076596"/>
    <lineage>
        <taxon>Bacteria</taxon>
        <taxon>Pseudomonadati</taxon>
        <taxon>Pseudomonadota</taxon>
        <taxon>Alphaproteobacteria</taxon>
        <taxon>Acetobacterales</taxon>
        <taxon>Acetobacteraceae</taxon>
        <taxon>Acetobacter</taxon>
    </lineage>
</organism>
<dbReference type="AlphaFoldDB" id="A0A1U9LIV2"/>
<reference evidence="2 3" key="1">
    <citation type="submission" date="2016-03" db="EMBL/GenBank/DDBJ databases">
        <title>Acetic acid bacteria sequencing.</title>
        <authorList>
            <person name="Brandt J."/>
            <person name="Jakob F."/>
            <person name="Vogel R.F."/>
        </authorList>
    </citation>
    <scope>NUCLEOTIDE SEQUENCE [LARGE SCALE GENOMIC DNA]</scope>
    <source>
        <strain evidence="2 3">TMW2.1084</strain>
        <plasmid evidence="3">pac1084_1</plasmid>
    </source>
</reference>
<evidence type="ECO:0000256" key="1">
    <source>
        <dbReference type="SAM" id="MobiDB-lite"/>
    </source>
</evidence>
<dbReference type="RefSeq" id="WP_157763072.1">
    <property type="nucleotide sequence ID" value="NZ_CP014688.1"/>
</dbReference>